<dbReference type="PROSITE" id="PS52016">
    <property type="entry name" value="TONB_DEPENDENT_REC_3"/>
    <property type="match status" value="1"/>
</dbReference>
<evidence type="ECO:0000256" key="6">
    <source>
        <dbReference type="ARBA" id="ARBA00023237"/>
    </source>
</evidence>
<evidence type="ECO:0000313" key="9">
    <source>
        <dbReference type="EMBL" id="MBT1709645.1"/>
    </source>
</evidence>
<dbReference type="Gene3D" id="2.170.130.10">
    <property type="entry name" value="TonB-dependent receptor, plug domain"/>
    <property type="match status" value="1"/>
</dbReference>
<keyword evidence="10" id="KW-1185">Reference proteome</keyword>
<dbReference type="SUPFAM" id="SSF56935">
    <property type="entry name" value="Porins"/>
    <property type="match status" value="1"/>
</dbReference>
<comment type="subcellular location">
    <subcellularLocation>
        <location evidence="1 7">Cell outer membrane</location>
        <topology evidence="1 7">Multi-pass membrane protein</topology>
    </subcellularLocation>
</comment>
<dbReference type="NCBIfam" id="TIGR04056">
    <property type="entry name" value="OMP_RagA_SusC"/>
    <property type="match status" value="1"/>
</dbReference>
<dbReference type="NCBIfam" id="TIGR04057">
    <property type="entry name" value="SusC_RagA_signa"/>
    <property type="match status" value="1"/>
</dbReference>
<dbReference type="Proteomes" id="UP001319080">
    <property type="component" value="Unassembled WGS sequence"/>
</dbReference>
<evidence type="ECO:0000256" key="4">
    <source>
        <dbReference type="ARBA" id="ARBA00022692"/>
    </source>
</evidence>
<sequence length="1026" mass="111533">MAQTDSLIQVDSTKARIAVDSTRTDSTTTDSTRVAAQDTSTVSTGAFRVTGIVSSPEEGAVPGASVMVKGTTKGVVTDAAGKYTIMVETGQETLVVSFVGLADKEIPIKGQKNIDVSLEPEQKVLKEVVVVGYGTMDRATLTSSVSTIGGEQIENDLLPSVSQAIQGKAGGVQVTQRGGSPGGGVSIRIRGTTSINAGSDPLYVVDGIPVNSTTNFVGGSDFNFGGGTSGINILSAINPSDIESVEVLKDAASSSIYGARAANGVVLITTKRGKPSTNQIMLNAYAGVSQMPKERKYEMMNTAQYVDYMADYYKYLGTDPNPAVMSTGVDTDWQDEIFRTAPMQNYELAASGGSESTQYYTSLGYYKQEGILLNSSFERISGRMNVDHQFSKRFKLTSNINLTRAINNRVQEENSKEGATKNGFVTPPNIPVHNADGSWGLDQVVLSRENPVAMLELPVNIAETFRILANTALEYQIVPGLSIKTNFGADMSYIDERFFMPGTGIRAFVVDKGLGASRSTRDQLWVNENTLTFDKRLNDLHHINLLGGISFQGSKLTYVDARRSNYNRTDIEWISAGGTVTGASAGAQEWAIASYFARANYGFKDRYLLTANFRVDGSSRFGADNRYGFFPAVAAAWRISQEPFLAGNKNISNLKLRASWGITGNQDIGNYASYSLYSGGRNYLGQPGYIPSTLGDPNLGWETTEQIDIGVDAGFLDDRITLLADYYIKNTSDLLIGVQIPRTSGFATALRNVGEIQNKGLEFEITSRNLVGAFRWTTSLNMTFNRNKVVSLPDGDILGGLGNYLNIAREGEPLGSFFGYKMVGVNTTTGMIDFEHNDGSVGPPTFPEDRKIIGDPNPDFFGGITNTFFYKNFDLSVMGQFSYGNDIFNYNLFSVLSGSGTSNGLVDWTRRWRQEGDVTDVPRPAPASFDNATISTRFIEDGSFFRLRNITLGYTLPTAITDKWHIKALRVYATVQNAYVFTNYRGYDPEVGTSQGGASNPGLIYGYDYGSYPQPRIFTGGFTMTF</sequence>
<comment type="similarity">
    <text evidence="7">Belongs to the TonB-dependent receptor family.</text>
</comment>
<dbReference type="Pfam" id="PF07715">
    <property type="entry name" value="Plug"/>
    <property type="match status" value="1"/>
</dbReference>
<dbReference type="InterPro" id="IPR008969">
    <property type="entry name" value="CarboxyPept-like_regulatory"/>
</dbReference>
<dbReference type="AlphaFoldDB" id="A0AAP2DYP1"/>
<accession>A0AAP2DYP1</accession>
<feature type="domain" description="TonB-dependent receptor plug" evidence="8">
    <location>
        <begin position="140"/>
        <end position="265"/>
    </location>
</feature>
<keyword evidence="4 7" id="KW-0812">Transmembrane</keyword>
<reference evidence="9 10" key="1">
    <citation type="submission" date="2021-05" db="EMBL/GenBank/DDBJ databases">
        <title>A Polyphasic approach of four new species of the genus Ohtaekwangia: Ohtaekwangia histidinii sp. nov., Ohtaekwangia cretensis sp. nov., Ohtaekwangia indiensis sp. nov., Ohtaekwangia reichenbachii sp. nov. from diverse environment.</title>
        <authorList>
            <person name="Octaviana S."/>
        </authorList>
    </citation>
    <scope>NUCLEOTIDE SEQUENCE [LARGE SCALE GENOMIC DNA]</scope>
    <source>
        <strain evidence="9 10">PWU5</strain>
    </source>
</reference>
<protein>
    <submittedName>
        <fullName evidence="9">TonB-dependent receptor</fullName>
    </submittedName>
</protein>
<evidence type="ECO:0000313" key="10">
    <source>
        <dbReference type="Proteomes" id="UP001319080"/>
    </source>
</evidence>
<dbReference type="GO" id="GO:0009279">
    <property type="term" value="C:cell outer membrane"/>
    <property type="evidence" value="ECO:0007669"/>
    <property type="project" value="UniProtKB-SubCell"/>
</dbReference>
<evidence type="ECO:0000256" key="7">
    <source>
        <dbReference type="PROSITE-ProRule" id="PRU01360"/>
    </source>
</evidence>
<keyword evidence="5 7" id="KW-0472">Membrane</keyword>
<evidence type="ECO:0000259" key="8">
    <source>
        <dbReference type="Pfam" id="PF07715"/>
    </source>
</evidence>
<gene>
    <name evidence="9" type="ORF">KK062_15485</name>
</gene>
<dbReference type="InterPro" id="IPR023997">
    <property type="entry name" value="TonB-dep_OMP_SusC/RagA_CS"/>
</dbReference>
<keyword evidence="2 7" id="KW-0813">Transport</keyword>
<name>A0AAP2DYP1_9BACT</name>
<dbReference type="InterPro" id="IPR012910">
    <property type="entry name" value="Plug_dom"/>
</dbReference>
<dbReference type="Gene3D" id="2.60.40.1120">
    <property type="entry name" value="Carboxypeptidase-like, regulatory domain"/>
    <property type="match status" value="1"/>
</dbReference>
<dbReference type="EMBL" id="JAHESE010000015">
    <property type="protein sequence ID" value="MBT1709645.1"/>
    <property type="molecule type" value="Genomic_DNA"/>
</dbReference>
<evidence type="ECO:0000256" key="3">
    <source>
        <dbReference type="ARBA" id="ARBA00022452"/>
    </source>
</evidence>
<dbReference type="InterPro" id="IPR036942">
    <property type="entry name" value="Beta-barrel_TonB_sf"/>
</dbReference>
<dbReference type="InterPro" id="IPR037066">
    <property type="entry name" value="Plug_dom_sf"/>
</dbReference>
<dbReference type="InterPro" id="IPR023996">
    <property type="entry name" value="TonB-dep_OMP_SusC/RagA"/>
</dbReference>
<evidence type="ECO:0000256" key="2">
    <source>
        <dbReference type="ARBA" id="ARBA00022448"/>
    </source>
</evidence>
<dbReference type="Gene3D" id="2.40.170.20">
    <property type="entry name" value="TonB-dependent receptor, beta-barrel domain"/>
    <property type="match status" value="1"/>
</dbReference>
<evidence type="ECO:0000256" key="1">
    <source>
        <dbReference type="ARBA" id="ARBA00004571"/>
    </source>
</evidence>
<dbReference type="SUPFAM" id="SSF49464">
    <property type="entry name" value="Carboxypeptidase regulatory domain-like"/>
    <property type="match status" value="1"/>
</dbReference>
<keyword evidence="9" id="KW-0675">Receptor</keyword>
<comment type="caution">
    <text evidence="9">The sequence shown here is derived from an EMBL/GenBank/DDBJ whole genome shotgun (WGS) entry which is preliminary data.</text>
</comment>
<dbReference type="InterPro" id="IPR039426">
    <property type="entry name" value="TonB-dep_rcpt-like"/>
</dbReference>
<dbReference type="Pfam" id="PF13715">
    <property type="entry name" value="CarbopepD_reg_2"/>
    <property type="match status" value="1"/>
</dbReference>
<organism evidence="9 10">
    <name type="scientific">Dawidia cretensis</name>
    <dbReference type="NCBI Taxonomy" id="2782350"/>
    <lineage>
        <taxon>Bacteria</taxon>
        <taxon>Pseudomonadati</taxon>
        <taxon>Bacteroidota</taxon>
        <taxon>Cytophagia</taxon>
        <taxon>Cytophagales</taxon>
        <taxon>Chryseotaleaceae</taxon>
        <taxon>Dawidia</taxon>
    </lineage>
</organism>
<evidence type="ECO:0000256" key="5">
    <source>
        <dbReference type="ARBA" id="ARBA00023136"/>
    </source>
</evidence>
<proteinExistence type="inferred from homology"/>
<keyword evidence="3 7" id="KW-1134">Transmembrane beta strand</keyword>
<keyword evidence="6 7" id="KW-0998">Cell outer membrane</keyword>